<organism evidence="1 2">
    <name type="scientific">candidate division WOR-3 bacterium</name>
    <dbReference type="NCBI Taxonomy" id="2052148"/>
    <lineage>
        <taxon>Bacteria</taxon>
        <taxon>Bacteria division WOR-3</taxon>
    </lineage>
</organism>
<dbReference type="PIRSF" id="PIRSF035652">
    <property type="entry name" value="CHP02436"/>
    <property type="match status" value="1"/>
</dbReference>
<dbReference type="InterPro" id="IPR012657">
    <property type="entry name" value="23S_rRNA-intervening_sequence"/>
</dbReference>
<proteinExistence type="predicted"/>
<evidence type="ECO:0000313" key="1">
    <source>
        <dbReference type="EMBL" id="MBM3332349.1"/>
    </source>
</evidence>
<evidence type="ECO:0000313" key="2">
    <source>
        <dbReference type="Proteomes" id="UP000779900"/>
    </source>
</evidence>
<protein>
    <submittedName>
        <fullName evidence="1">Four helix bundle protein</fullName>
    </submittedName>
</protein>
<dbReference type="NCBIfam" id="TIGR02436">
    <property type="entry name" value="four helix bundle protein"/>
    <property type="match status" value="1"/>
</dbReference>
<reference evidence="1" key="1">
    <citation type="submission" date="2019-03" db="EMBL/GenBank/DDBJ databases">
        <title>Lake Tanganyika Metagenome-Assembled Genomes (MAGs).</title>
        <authorList>
            <person name="Tran P."/>
        </authorList>
    </citation>
    <scope>NUCLEOTIDE SEQUENCE</scope>
    <source>
        <strain evidence="1">K_DeepCast_150m_m2_040</strain>
    </source>
</reference>
<name>A0A937XJ77_UNCW3</name>
<dbReference type="EMBL" id="VGIR01000078">
    <property type="protein sequence ID" value="MBM3332349.1"/>
    <property type="molecule type" value="Genomic_DNA"/>
</dbReference>
<dbReference type="InterPro" id="IPR036583">
    <property type="entry name" value="23S_rRNA_IVS_sf"/>
</dbReference>
<dbReference type="PANTHER" id="PTHR38471">
    <property type="entry name" value="FOUR HELIX BUNDLE PROTEIN"/>
    <property type="match status" value="1"/>
</dbReference>
<sequence>MDKADKFDLERRTTKFGVAAIRFCQTVSSSPVTVPLLTQLVRAATSIGANYAEANDAESPRDFRHKIGICRKESRECKHWLTMLAAAVPTRRAEMRELWQEAKELNLIFGAALRTLDRKQRED</sequence>
<gene>
    <name evidence="1" type="ORF">FJY68_10975</name>
</gene>
<dbReference type="SUPFAM" id="SSF158446">
    <property type="entry name" value="IVS-encoded protein-like"/>
    <property type="match status" value="1"/>
</dbReference>
<dbReference type="Pfam" id="PF05635">
    <property type="entry name" value="23S_rRNA_IVP"/>
    <property type="match status" value="1"/>
</dbReference>
<dbReference type="Gene3D" id="1.20.1440.60">
    <property type="entry name" value="23S rRNA-intervening sequence"/>
    <property type="match status" value="1"/>
</dbReference>
<comment type="caution">
    <text evidence="1">The sequence shown here is derived from an EMBL/GenBank/DDBJ whole genome shotgun (WGS) entry which is preliminary data.</text>
</comment>
<dbReference type="AlphaFoldDB" id="A0A937XJ77"/>
<dbReference type="PANTHER" id="PTHR38471:SF2">
    <property type="entry name" value="FOUR HELIX BUNDLE PROTEIN"/>
    <property type="match status" value="1"/>
</dbReference>
<dbReference type="Proteomes" id="UP000779900">
    <property type="component" value="Unassembled WGS sequence"/>
</dbReference>
<accession>A0A937XJ77</accession>